<evidence type="ECO:0000259" key="1">
    <source>
        <dbReference type="Pfam" id="PF21686"/>
    </source>
</evidence>
<name>A0ABZ2J7L3_9CHLR</name>
<keyword evidence="2" id="KW-0436">Ligase</keyword>
<dbReference type="EMBL" id="CP146612">
    <property type="protein sequence ID" value="WWX26263.1"/>
    <property type="molecule type" value="Genomic_DNA"/>
</dbReference>
<dbReference type="InterPro" id="IPR014145">
    <property type="entry name" value="LigD_pol_dom"/>
</dbReference>
<protein>
    <submittedName>
        <fullName evidence="2">Non-homologous end-joining DNA ligase</fullName>
        <ecNumber evidence="2">6.5.1.1</ecNumber>
    </submittedName>
</protein>
<evidence type="ECO:0000313" key="3">
    <source>
        <dbReference type="Proteomes" id="UP001375370"/>
    </source>
</evidence>
<dbReference type="CDD" id="cd04861">
    <property type="entry name" value="LigD_Pol_like"/>
    <property type="match status" value="1"/>
</dbReference>
<dbReference type="SUPFAM" id="SSF56747">
    <property type="entry name" value="Prim-pol domain"/>
    <property type="match status" value="1"/>
</dbReference>
<dbReference type="GO" id="GO:0003910">
    <property type="term" value="F:DNA ligase (ATP) activity"/>
    <property type="evidence" value="ECO:0007669"/>
    <property type="project" value="UniProtKB-EC"/>
</dbReference>
<sequence length="303" mass="34668">MEINGHRIELSHLDKVLFPDDGITKEQLIRYYSRIAPVILPHLAGRPLSFQRFPDGINQEGFYQKNTPDYYPEWIRRIPTESGDETVNYAAADTTVALIYFSQQAVITYHPWLSRFDKPLYPDAMVFDLDPGQADFNAVRQAAFDLRQLLLELDIRSFVKTTGSRGLHVTVPLDRTLNFQRVKAFAQNVAEVLTGRSPKDLTTEIRIAKRVGRIFVDTARNNYGQTAVAPYSIRARPGAPVAVPVTWEELGEAELNSSYYNITNVFELLNRRIDPWKDLYTQAQDLTKALHLIENLKANRNSR</sequence>
<dbReference type="RefSeq" id="WP_338739256.1">
    <property type="nucleotide sequence ID" value="NZ_CP146612.1"/>
</dbReference>
<dbReference type="PANTHER" id="PTHR42705:SF2">
    <property type="entry name" value="BIFUNCTIONAL NON-HOMOLOGOUS END JOINING PROTEIN LIGD"/>
    <property type="match status" value="1"/>
</dbReference>
<accession>A0ABZ2J7L3</accession>
<dbReference type="Proteomes" id="UP001375370">
    <property type="component" value="Chromosome"/>
</dbReference>
<dbReference type="Gene3D" id="3.90.920.10">
    <property type="entry name" value="DNA primase, PRIM domain"/>
    <property type="match status" value="1"/>
</dbReference>
<reference evidence="2 3" key="1">
    <citation type="submission" date="2024-03" db="EMBL/GenBank/DDBJ databases">
        <title>A Dehalogenimonas Isolated from Estuarine Sediments Dihaloeliminates Chlorinated Alkanes.</title>
        <authorList>
            <person name="Yang Y."/>
            <person name="Wang H."/>
        </authorList>
    </citation>
    <scope>NUCLEOTIDE SEQUENCE [LARGE SCALE GENOMIC DNA]</scope>
    <source>
        <strain evidence="2 3">W</strain>
    </source>
</reference>
<proteinExistence type="predicted"/>
<dbReference type="Pfam" id="PF21686">
    <property type="entry name" value="LigD_Prim-Pol"/>
    <property type="match status" value="1"/>
</dbReference>
<organism evidence="2 3">
    <name type="scientific">Candidatus Dehalogenimonas loeffleri</name>
    <dbReference type="NCBI Taxonomy" id="3127115"/>
    <lineage>
        <taxon>Bacteria</taxon>
        <taxon>Bacillati</taxon>
        <taxon>Chloroflexota</taxon>
        <taxon>Dehalococcoidia</taxon>
        <taxon>Dehalococcoidales</taxon>
        <taxon>Dehalococcoidaceae</taxon>
        <taxon>Dehalogenimonas</taxon>
    </lineage>
</organism>
<dbReference type="EC" id="6.5.1.1" evidence="2"/>
<gene>
    <name evidence="2" type="primary">ligD</name>
    <name evidence="2" type="ORF">V8247_04640</name>
</gene>
<dbReference type="NCBIfam" id="TIGR02778">
    <property type="entry name" value="ligD_pol"/>
    <property type="match status" value="1"/>
</dbReference>
<evidence type="ECO:0000313" key="2">
    <source>
        <dbReference type="EMBL" id="WWX26263.1"/>
    </source>
</evidence>
<dbReference type="InterPro" id="IPR052171">
    <property type="entry name" value="NHEJ_LigD"/>
</dbReference>
<dbReference type="PANTHER" id="PTHR42705">
    <property type="entry name" value="BIFUNCTIONAL NON-HOMOLOGOUS END JOINING PROTEIN LIGD"/>
    <property type="match status" value="1"/>
</dbReference>
<feature type="domain" description="DNA ligase D polymerase" evidence="1">
    <location>
        <begin position="24"/>
        <end position="276"/>
    </location>
</feature>
<keyword evidence="3" id="KW-1185">Reference proteome</keyword>